<evidence type="ECO:0000313" key="1">
    <source>
        <dbReference type="EMBL" id="GBM73746.1"/>
    </source>
</evidence>
<evidence type="ECO:0000313" key="2">
    <source>
        <dbReference type="Proteomes" id="UP000499080"/>
    </source>
</evidence>
<dbReference type="OrthoDB" id="2783063at2759"/>
<sequence length="101" mass="11598">MAERQVRSNALSKSNFETWKLQLEAALIRNDRFKYVSEVAPPLEPKEAYDSWKIEDSKTKADLILCIHPSELKLVKNCLTAKGLVGEAREHLPIKRTFEKS</sequence>
<organism evidence="1 2">
    <name type="scientific">Araneus ventricosus</name>
    <name type="common">Orbweaver spider</name>
    <name type="synonym">Epeira ventricosa</name>
    <dbReference type="NCBI Taxonomy" id="182803"/>
    <lineage>
        <taxon>Eukaryota</taxon>
        <taxon>Metazoa</taxon>
        <taxon>Ecdysozoa</taxon>
        <taxon>Arthropoda</taxon>
        <taxon>Chelicerata</taxon>
        <taxon>Arachnida</taxon>
        <taxon>Araneae</taxon>
        <taxon>Araneomorphae</taxon>
        <taxon>Entelegynae</taxon>
        <taxon>Araneoidea</taxon>
        <taxon>Araneidae</taxon>
        <taxon>Araneus</taxon>
    </lineage>
</organism>
<dbReference type="AlphaFoldDB" id="A0A4Y2I9H7"/>
<dbReference type="EMBL" id="BGPR01002455">
    <property type="protein sequence ID" value="GBM73746.1"/>
    <property type="molecule type" value="Genomic_DNA"/>
</dbReference>
<protein>
    <recommendedName>
        <fullName evidence="3">Retrovirus-related Pol polyprotein from transposon TNT 1-94</fullName>
    </recommendedName>
</protein>
<proteinExistence type="predicted"/>
<dbReference type="Proteomes" id="UP000499080">
    <property type="component" value="Unassembled WGS sequence"/>
</dbReference>
<reference evidence="1 2" key="1">
    <citation type="journal article" date="2019" name="Sci. Rep.">
        <title>Orb-weaving spider Araneus ventricosus genome elucidates the spidroin gene catalogue.</title>
        <authorList>
            <person name="Kono N."/>
            <person name="Nakamura H."/>
            <person name="Ohtoshi R."/>
            <person name="Moran D.A.P."/>
            <person name="Shinohara A."/>
            <person name="Yoshida Y."/>
            <person name="Fujiwara M."/>
            <person name="Mori M."/>
            <person name="Tomita M."/>
            <person name="Arakawa K."/>
        </authorList>
    </citation>
    <scope>NUCLEOTIDE SEQUENCE [LARGE SCALE GENOMIC DNA]</scope>
</reference>
<gene>
    <name evidence="1" type="ORF">AVEN_545_1</name>
</gene>
<comment type="caution">
    <text evidence="1">The sequence shown here is derived from an EMBL/GenBank/DDBJ whole genome shotgun (WGS) entry which is preliminary data.</text>
</comment>
<keyword evidence="2" id="KW-1185">Reference proteome</keyword>
<accession>A0A4Y2I9H7</accession>
<evidence type="ECO:0008006" key="3">
    <source>
        <dbReference type="Google" id="ProtNLM"/>
    </source>
</evidence>
<dbReference type="Pfam" id="PF14223">
    <property type="entry name" value="Retrotran_gag_2"/>
    <property type="match status" value="1"/>
</dbReference>
<name>A0A4Y2I9H7_ARAVE</name>